<dbReference type="AlphaFoldDB" id="A0A1I0ZLM9"/>
<dbReference type="Pfam" id="PF00196">
    <property type="entry name" value="GerE"/>
    <property type="match status" value="1"/>
</dbReference>
<dbReference type="SMART" id="SM00421">
    <property type="entry name" value="HTH_LUXR"/>
    <property type="match status" value="1"/>
</dbReference>
<evidence type="ECO:0000256" key="3">
    <source>
        <dbReference type="ARBA" id="ARBA00023125"/>
    </source>
</evidence>
<dbReference type="InterPro" id="IPR000792">
    <property type="entry name" value="Tscrpt_reg_LuxR_C"/>
</dbReference>
<evidence type="ECO:0000256" key="2">
    <source>
        <dbReference type="ARBA" id="ARBA00023015"/>
    </source>
</evidence>
<dbReference type="SUPFAM" id="SSF46894">
    <property type="entry name" value="C-terminal effector domain of the bipartite response regulators"/>
    <property type="match status" value="1"/>
</dbReference>
<gene>
    <name evidence="8" type="ORF">SAMN05660845_2294</name>
</gene>
<keyword evidence="2" id="KW-0805">Transcription regulation</keyword>
<evidence type="ECO:0000313" key="8">
    <source>
        <dbReference type="EMBL" id="SFB26699.1"/>
    </source>
</evidence>
<proteinExistence type="predicted"/>
<dbReference type="EMBL" id="FOJT01000006">
    <property type="protein sequence ID" value="SFB26699.1"/>
    <property type="molecule type" value="Genomic_DNA"/>
</dbReference>
<evidence type="ECO:0000256" key="5">
    <source>
        <dbReference type="PROSITE-ProRule" id="PRU00169"/>
    </source>
</evidence>
<keyword evidence="1 5" id="KW-0597">Phosphoprotein</keyword>
<evidence type="ECO:0000313" key="9">
    <source>
        <dbReference type="Proteomes" id="UP000199604"/>
    </source>
</evidence>
<dbReference type="GO" id="GO:0000160">
    <property type="term" value="P:phosphorelay signal transduction system"/>
    <property type="evidence" value="ECO:0007669"/>
    <property type="project" value="InterPro"/>
</dbReference>
<dbReference type="InterPro" id="IPR001789">
    <property type="entry name" value="Sig_transdc_resp-reg_receiver"/>
</dbReference>
<evidence type="ECO:0000256" key="4">
    <source>
        <dbReference type="ARBA" id="ARBA00023163"/>
    </source>
</evidence>
<dbReference type="PANTHER" id="PTHR43214:SF41">
    <property type="entry name" value="NITRATE_NITRITE RESPONSE REGULATOR PROTEIN NARP"/>
    <property type="match status" value="1"/>
</dbReference>
<dbReference type="CDD" id="cd06170">
    <property type="entry name" value="LuxR_C_like"/>
    <property type="match status" value="1"/>
</dbReference>
<dbReference type="PROSITE" id="PS50110">
    <property type="entry name" value="RESPONSE_REGULATORY"/>
    <property type="match status" value="1"/>
</dbReference>
<dbReference type="GO" id="GO:0003677">
    <property type="term" value="F:DNA binding"/>
    <property type="evidence" value="ECO:0007669"/>
    <property type="project" value="UniProtKB-KW"/>
</dbReference>
<accession>A0A1I0ZLM9</accession>
<name>A0A1I0ZLM9_9FLAO</name>
<dbReference type="SUPFAM" id="SSF52172">
    <property type="entry name" value="CheY-like"/>
    <property type="match status" value="1"/>
</dbReference>
<keyword evidence="4" id="KW-0804">Transcription</keyword>
<dbReference type="Gene3D" id="3.40.50.2300">
    <property type="match status" value="1"/>
</dbReference>
<dbReference type="PANTHER" id="PTHR43214">
    <property type="entry name" value="TWO-COMPONENT RESPONSE REGULATOR"/>
    <property type="match status" value="1"/>
</dbReference>
<dbReference type="InterPro" id="IPR039420">
    <property type="entry name" value="WalR-like"/>
</dbReference>
<dbReference type="SMART" id="SM00448">
    <property type="entry name" value="REC"/>
    <property type="match status" value="1"/>
</dbReference>
<keyword evidence="9" id="KW-1185">Reference proteome</keyword>
<dbReference type="Proteomes" id="UP000199604">
    <property type="component" value="Unassembled WGS sequence"/>
</dbReference>
<keyword evidence="3" id="KW-0238">DNA-binding</keyword>
<evidence type="ECO:0000256" key="1">
    <source>
        <dbReference type="ARBA" id="ARBA00022553"/>
    </source>
</evidence>
<dbReference type="STRING" id="498292.SAMN05660845_2294"/>
<sequence>MKMENKIKIHLADDHQVLIDGILAVLKTNSDFEVVGFSLNGEGLVDRVVRNKADILIMDINMPEKDGIQVLREMNEAGFPCKVIILSSYDDAKLIKEVIKLGASGYLTKQCAGENIIDAITTVAYGNQYFSDTIKDKIFNIYTGNHNDHNQALNTEDLISSITTRELEILKLISQERSGKYISDSLNISVNTVETHRKNLMKKLNVKSSVGLVIFAAKHNLITN</sequence>
<dbReference type="Pfam" id="PF00072">
    <property type="entry name" value="Response_reg"/>
    <property type="match status" value="1"/>
</dbReference>
<organism evidence="8 9">
    <name type="scientific">Flavobacterium swingsii</name>
    <dbReference type="NCBI Taxonomy" id="498292"/>
    <lineage>
        <taxon>Bacteria</taxon>
        <taxon>Pseudomonadati</taxon>
        <taxon>Bacteroidota</taxon>
        <taxon>Flavobacteriia</taxon>
        <taxon>Flavobacteriales</taxon>
        <taxon>Flavobacteriaceae</taxon>
        <taxon>Flavobacterium</taxon>
    </lineage>
</organism>
<evidence type="ECO:0000259" key="6">
    <source>
        <dbReference type="PROSITE" id="PS50043"/>
    </source>
</evidence>
<dbReference type="InterPro" id="IPR016032">
    <property type="entry name" value="Sig_transdc_resp-reg_C-effctor"/>
</dbReference>
<evidence type="ECO:0000259" key="7">
    <source>
        <dbReference type="PROSITE" id="PS50110"/>
    </source>
</evidence>
<protein>
    <submittedName>
        <fullName evidence="8">Two component transcriptional regulator, LuxR family</fullName>
    </submittedName>
</protein>
<dbReference type="InterPro" id="IPR058245">
    <property type="entry name" value="NreC/VraR/RcsB-like_REC"/>
</dbReference>
<feature type="domain" description="HTH luxR-type" evidence="6">
    <location>
        <begin position="155"/>
        <end position="220"/>
    </location>
</feature>
<dbReference type="InterPro" id="IPR011006">
    <property type="entry name" value="CheY-like_superfamily"/>
</dbReference>
<dbReference type="PROSITE" id="PS50043">
    <property type="entry name" value="HTH_LUXR_2"/>
    <property type="match status" value="1"/>
</dbReference>
<feature type="domain" description="Response regulatory" evidence="7">
    <location>
        <begin position="8"/>
        <end position="124"/>
    </location>
</feature>
<dbReference type="GO" id="GO:0006355">
    <property type="term" value="P:regulation of DNA-templated transcription"/>
    <property type="evidence" value="ECO:0007669"/>
    <property type="project" value="InterPro"/>
</dbReference>
<reference evidence="9" key="1">
    <citation type="submission" date="2016-10" db="EMBL/GenBank/DDBJ databases">
        <authorList>
            <person name="Varghese N."/>
            <person name="Submissions S."/>
        </authorList>
    </citation>
    <scope>NUCLEOTIDE SEQUENCE [LARGE SCALE GENOMIC DNA]</scope>
    <source>
        <strain evidence="9">DSM 21789</strain>
    </source>
</reference>
<dbReference type="CDD" id="cd17535">
    <property type="entry name" value="REC_NarL-like"/>
    <property type="match status" value="1"/>
</dbReference>
<dbReference type="PRINTS" id="PR00038">
    <property type="entry name" value="HTHLUXR"/>
</dbReference>
<feature type="modified residue" description="4-aspartylphosphate" evidence="5">
    <location>
        <position position="59"/>
    </location>
</feature>